<feature type="region of interest" description="Disordered" evidence="1">
    <location>
        <begin position="1"/>
        <end position="24"/>
    </location>
</feature>
<evidence type="ECO:0000313" key="2">
    <source>
        <dbReference type="EMBL" id="TPX41033.1"/>
    </source>
</evidence>
<dbReference type="EMBL" id="QEAN01000289">
    <property type="protein sequence ID" value="TPX41033.1"/>
    <property type="molecule type" value="Genomic_DNA"/>
</dbReference>
<dbReference type="GO" id="GO:0000492">
    <property type="term" value="P:box C/D snoRNP assembly"/>
    <property type="evidence" value="ECO:0007669"/>
    <property type="project" value="InterPro"/>
</dbReference>
<reference evidence="2 3" key="1">
    <citation type="journal article" date="2019" name="Sci. Rep.">
        <title>Comparative genomics of chytrid fungi reveal insights into the obligate biotrophic and pathogenic lifestyle of Synchytrium endobioticum.</title>
        <authorList>
            <person name="van de Vossenberg B.T.L.H."/>
            <person name="Warris S."/>
            <person name="Nguyen H.D.T."/>
            <person name="van Gent-Pelzer M.P.E."/>
            <person name="Joly D.L."/>
            <person name="van de Geest H.C."/>
            <person name="Bonants P.J.M."/>
            <person name="Smith D.S."/>
            <person name="Levesque C.A."/>
            <person name="van der Lee T.A.J."/>
        </authorList>
    </citation>
    <scope>NUCLEOTIDE SEQUENCE [LARGE SCALE GENOMIC DNA]</scope>
    <source>
        <strain evidence="2 3">MB42</strain>
    </source>
</reference>
<evidence type="ECO:0000313" key="3">
    <source>
        <dbReference type="Proteomes" id="UP000317494"/>
    </source>
</evidence>
<dbReference type="AlphaFoldDB" id="A0A507CPH0"/>
<protein>
    <submittedName>
        <fullName evidence="2">Uncharacterized protein</fullName>
    </submittedName>
</protein>
<dbReference type="Pfam" id="PF15370">
    <property type="entry name" value="NOPCHAP1"/>
    <property type="match status" value="1"/>
</dbReference>
<name>A0A507CPH0_9FUNG</name>
<dbReference type="Proteomes" id="UP000317494">
    <property type="component" value="Unassembled WGS sequence"/>
</dbReference>
<sequence length="93" mass="10276">MQAANDDLFTQLQSNPDQKKQVDIEDVDEEEAHIEMDLHVGVLDVVDKSKVDKDPEMIIPSSSLSHPQQPNLIQVVAATSRKDVVGLSAEEEP</sequence>
<organism evidence="2 3">
    <name type="scientific">Synchytrium endobioticum</name>
    <dbReference type="NCBI Taxonomy" id="286115"/>
    <lineage>
        <taxon>Eukaryota</taxon>
        <taxon>Fungi</taxon>
        <taxon>Fungi incertae sedis</taxon>
        <taxon>Chytridiomycota</taxon>
        <taxon>Chytridiomycota incertae sedis</taxon>
        <taxon>Chytridiomycetes</taxon>
        <taxon>Synchytriales</taxon>
        <taxon>Synchytriaceae</taxon>
        <taxon>Synchytrium</taxon>
    </lineage>
</organism>
<dbReference type="VEuPathDB" id="FungiDB:SeMB42_g05770"/>
<comment type="caution">
    <text evidence="2">The sequence shown here is derived from an EMBL/GenBank/DDBJ whole genome shotgun (WGS) entry which is preliminary data.</text>
</comment>
<keyword evidence="3" id="KW-1185">Reference proteome</keyword>
<dbReference type="InterPro" id="IPR027921">
    <property type="entry name" value="NOPCHAP1"/>
</dbReference>
<gene>
    <name evidence="2" type="ORF">SeMB42_g05770</name>
</gene>
<evidence type="ECO:0000256" key="1">
    <source>
        <dbReference type="SAM" id="MobiDB-lite"/>
    </source>
</evidence>
<accession>A0A507CPH0</accession>
<proteinExistence type="predicted"/>